<dbReference type="GO" id="GO:0006508">
    <property type="term" value="P:proteolysis"/>
    <property type="evidence" value="ECO:0007669"/>
    <property type="project" value="UniProtKB-KW"/>
</dbReference>
<evidence type="ECO:0000313" key="12">
    <source>
        <dbReference type="EMBL" id="QGW84773.1"/>
    </source>
</evidence>
<dbReference type="Proteomes" id="UP000425817">
    <property type="component" value="Chromosome"/>
</dbReference>
<evidence type="ECO:0000256" key="3">
    <source>
        <dbReference type="ARBA" id="ARBA00022723"/>
    </source>
</evidence>
<dbReference type="Pfam" id="PF02868">
    <property type="entry name" value="Peptidase_M4_C"/>
    <property type="match status" value="1"/>
</dbReference>
<accession>A0A6I6HPP9</accession>
<feature type="region of interest" description="Disordered" evidence="9">
    <location>
        <begin position="55"/>
        <end position="77"/>
    </location>
</feature>
<dbReference type="PANTHER" id="PTHR43579">
    <property type="match status" value="1"/>
</dbReference>
<dbReference type="InterPro" id="IPR013856">
    <property type="entry name" value="Peptidase_M4_domain"/>
</dbReference>
<dbReference type="OrthoDB" id="5378341at2"/>
<evidence type="ECO:0000256" key="8">
    <source>
        <dbReference type="RuleBase" id="RU366073"/>
    </source>
</evidence>
<proteinExistence type="inferred from homology"/>
<evidence type="ECO:0000256" key="6">
    <source>
        <dbReference type="ARBA" id="ARBA00023049"/>
    </source>
</evidence>
<evidence type="ECO:0000256" key="9">
    <source>
        <dbReference type="SAM" id="MobiDB-lite"/>
    </source>
</evidence>
<comment type="function">
    <text evidence="8">Extracellular zinc metalloprotease.</text>
</comment>
<comment type="similarity">
    <text evidence="1 8">Belongs to the peptidase M4 family.</text>
</comment>
<organism evidence="12 13">
    <name type="scientific">Variovorax paradoxus</name>
    <dbReference type="NCBI Taxonomy" id="34073"/>
    <lineage>
        <taxon>Bacteria</taxon>
        <taxon>Pseudomonadati</taxon>
        <taxon>Pseudomonadota</taxon>
        <taxon>Betaproteobacteria</taxon>
        <taxon>Burkholderiales</taxon>
        <taxon>Comamonadaceae</taxon>
        <taxon>Variovorax</taxon>
    </lineage>
</organism>
<evidence type="ECO:0000256" key="1">
    <source>
        <dbReference type="ARBA" id="ARBA00009388"/>
    </source>
</evidence>
<evidence type="ECO:0000256" key="2">
    <source>
        <dbReference type="ARBA" id="ARBA00022670"/>
    </source>
</evidence>
<dbReference type="PRINTS" id="PR00730">
    <property type="entry name" value="THERMOLYSIN"/>
</dbReference>
<comment type="cofactor">
    <cofactor evidence="8">
        <name>Zn(2+)</name>
        <dbReference type="ChEBI" id="CHEBI:29105"/>
    </cofactor>
</comment>
<gene>
    <name evidence="12" type="ORF">GOQ09_25765</name>
</gene>
<dbReference type="InterPro" id="IPR027268">
    <property type="entry name" value="Peptidase_M4/M1_CTD_sf"/>
</dbReference>
<dbReference type="InterPro" id="IPR052759">
    <property type="entry name" value="Metalloprotease_M4"/>
</dbReference>
<dbReference type="AlphaFoldDB" id="A0A6I6HPP9"/>
<evidence type="ECO:0000256" key="7">
    <source>
        <dbReference type="PIRSR" id="PIRSR623612-1"/>
    </source>
</evidence>
<keyword evidence="5 8" id="KW-0862">Zinc</keyword>
<keyword evidence="4 8" id="KW-0378">Hydrolase</keyword>
<keyword evidence="8" id="KW-0964">Secreted</keyword>
<reference evidence="12 13" key="1">
    <citation type="submission" date="2019-12" db="EMBL/GenBank/DDBJ databases">
        <title>Hybrid Genome Assemblies of two High G+C Isolates from Undergraduate Microbiology Courses.</title>
        <authorList>
            <person name="Ne Ville C.J."/>
            <person name="Enright D."/>
            <person name="Hernandez I."/>
            <person name="Dodsworth J."/>
            <person name="Orwin P.M."/>
        </authorList>
    </citation>
    <scope>NUCLEOTIDE SEQUENCE [LARGE SCALE GENOMIC DNA]</scope>
    <source>
        <strain evidence="12 13">CSUSB</strain>
    </source>
</reference>
<dbReference type="Gene3D" id="1.10.390.10">
    <property type="entry name" value="Neutral Protease Domain 2"/>
    <property type="match status" value="1"/>
</dbReference>
<dbReference type="Gene3D" id="3.10.170.10">
    <property type="match status" value="1"/>
</dbReference>
<dbReference type="InterPro" id="IPR001570">
    <property type="entry name" value="Peptidase_M4_C_domain"/>
</dbReference>
<dbReference type="SUPFAM" id="SSF55486">
    <property type="entry name" value="Metalloproteases ('zincins'), catalytic domain"/>
    <property type="match status" value="1"/>
</dbReference>
<dbReference type="CDD" id="cd09597">
    <property type="entry name" value="M4_TLP"/>
    <property type="match status" value="1"/>
</dbReference>
<feature type="active site" evidence="7">
    <location>
        <position position="177"/>
    </location>
</feature>
<feature type="domain" description="Peptidase M4" evidence="10">
    <location>
        <begin position="86"/>
        <end position="183"/>
    </location>
</feature>
<dbReference type="PANTHER" id="PTHR43579:SF1">
    <property type="entry name" value="NEUTRAL METALLOPROTEINASE"/>
    <property type="match status" value="1"/>
</dbReference>
<feature type="active site" description="Proton donor" evidence="7">
    <location>
        <position position="278"/>
    </location>
</feature>
<protein>
    <recommendedName>
        <fullName evidence="8">Neutral metalloproteinase</fullName>
        <ecNumber evidence="8">3.4.24.-</ecNumber>
    </recommendedName>
</protein>
<dbReference type="EC" id="3.4.24.-" evidence="8"/>
<evidence type="ECO:0000259" key="11">
    <source>
        <dbReference type="Pfam" id="PF02868"/>
    </source>
</evidence>
<dbReference type="Pfam" id="PF01447">
    <property type="entry name" value="Peptidase_M4"/>
    <property type="match status" value="1"/>
</dbReference>
<dbReference type="RefSeq" id="WP_157616474.1">
    <property type="nucleotide sequence ID" value="NZ_CP046622.1"/>
</dbReference>
<dbReference type="GO" id="GO:0004222">
    <property type="term" value="F:metalloendopeptidase activity"/>
    <property type="evidence" value="ECO:0007669"/>
    <property type="project" value="UniProtKB-UniRule"/>
</dbReference>
<evidence type="ECO:0000313" key="13">
    <source>
        <dbReference type="Proteomes" id="UP000425817"/>
    </source>
</evidence>
<dbReference type="EMBL" id="CP046622">
    <property type="protein sequence ID" value="QGW84773.1"/>
    <property type="molecule type" value="Genomic_DNA"/>
</dbReference>
<keyword evidence="2 8" id="KW-0645">Protease</keyword>
<feature type="domain" description="Peptidase M4 C-terminal" evidence="11">
    <location>
        <begin position="187"/>
        <end position="356"/>
    </location>
</feature>
<keyword evidence="6 8" id="KW-0482">Metalloprotease</keyword>
<name>A0A6I6HPP9_VARPD</name>
<sequence length="359" mass="38999">MPLQSPRLLPPGFVPPYLLDRLAERASAHASARAAQTLMIDREHRGLREAVAVQGTPGVSSGRPPAYVRRNSPQRAVHDAEHTMSLPGRLVRAEGQAPTPDIAADEAYDYLGATYRLYRDIYERDSIDNAGMPLTGSVHYGNDYDNAFWNGKQMVFGDGDGEVMNRFTIAVDIIGHELTHGVIDHESGLIYQGQSGALNESVCDVFGVLVKQHLLKQTAQQADWLVGAGLFTAKVEARALRSMAEPGTAYDDPVLGKDPQPAHMKDLVVTRQDNGGVHINSGIPNRAFYLAATAIQGPAWETAGRVWYDTVCDRRLRQDADFLAFAQLSVENAARRFGADSAAHKAIGAAWNTVGVTPS</sequence>
<comment type="subcellular location">
    <subcellularLocation>
        <location evidence="8">Secreted</location>
    </subcellularLocation>
</comment>
<dbReference type="GO" id="GO:0005576">
    <property type="term" value="C:extracellular region"/>
    <property type="evidence" value="ECO:0007669"/>
    <property type="project" value="UniProtKB-SubCell"/>
</dbReference>
<dbReference type="InterPro" id="IPR023612">
    <property type="entry name" value="Peptidase_M4"/>
</dbReference>
<evidence type="ECO:0000259" key="10">
    <source>
        <dbReference type="Pfam" id="PF01447"/>
    </source>
</evidence>
<keyword evidence="3" id="KW-0479">Metal-binding</keyword>
<evidence type="ECO:0000256" key="5">
    <source>
        <dbReference type="ARBA" id="ARBA00022833"/>
    </source>
</evidence>
<evidence type="ECO:0000256" key="4">
    <source>
        <dbReference type="ARBA" id="ARBA00022801"/>
    </source>
</evidence>
<dbReference type="GO" id="GO:0046872">
    <property type="term" value="F:metal ion binding"/>
    <property type="evidence" value="ECO:0007669"/>
    <property type="project" value="UniProtKB-UniRule"/>
</dbReference>